<dbReference type="Pfam" id="PF14261">
    <property type="entry name" value="DUF4351"/>
    <property type="match status" value="1"/>
</dbReference>
<evidence type="ECO:0000313" key="3">
    <source>
        <dbReference type="Proteomes" id="UP000886469"/>
    </source>
</evidence>
<evidence type="ECO:0000313" key="2">
    <source>
        <dbReference type="EMBL" id="NMQ06721.1"/>
    </source>
</evidence>
<protein>
    <submittedName>
        <fullName evidence="2">DUF4351 domain-containing protein</fullName>
    </submittedName>
</protein>
<comment type="caution">
    <text evidence="2">The sequence shown here is derived from an EMBL/GenBank/DDBJ whole genome shotgun (WGS) entry which is preliminary data.</text>
</comment>
<evidence type="ECO:0000259" key="1">
    <source>
        <dbReference type="Pfam" id="PF14261"/>
    </source>
</evidence>
<feature type="domain" description="DUF4351" evidence="1">
    <location>
        <begin position="42"/>
        <end position="94"/>
    </location>
</feature>
<name>A0ABX1TCQ7_9PROT</name>
<organism evidence="2 3">
    <name type="scientific">Candidatus Accumulibacter contiguus</name>
    <dbReference type="NCBI Taxonomy" id="2954381"/>
    <lineage>
        <taxon>Bacteria</taxon>
        <taxon>Pseudomonadati</taxon>
        <taxon>Pseudomonadota</taxon>
        <taxon>Betaproteobacteria</taxon>
        <taxon>Candidatus Accumulibacter</taxon>
    </lineage>
</organism>
<sequence length="100" mass="11516">MVLRRLMPGQEVPEVDELQEIDTMLAETVEGWTKQWKEEGLQQGRQEGESALLRKLLERRFGPLPSWVHERLGQATPEQLETWGLDLLDAAGHDEVFKAH</sequence>
<gene>
    <name evidence="2" type="ORF">E4Q08_16455</name>
</gene>
<dbReference type="Proteomes" id="UP000886469">
    <property type="component" value="Unassembled WGS sequence"/>
</dbReference>
<proteinExistence type="predicted"/>
<dbReference type="PANTHER" id="PTHR35586">
    <property type="entry name" value="SLL1691 PROTEIN"/>
    <property type="match status" value="1"/>
</dbReference>
<dbReference type="InterPro" id="IPR025587">
    <property type="entry name" value="DUF4351"/>
</dbReference>
<reference evidence="2" key="1">
    <citation type="submission" date="2019-03" db="EMBL/GenBank/DDBJ databases">
        <title>Metabolic reconstructions from genomes of highly enriched 'Candidatus Accumulibacter' and 'Candidatus Competibacter' bioreactor populations.</title>
        <authorList>
            <person name="Annavajhala M.K."/>
            <person name="Welles L."/>
            <person name="Abbas B."/>
            <person name="Sorokin D."/>
            <person name="Park H."/>
            <person name="Van Loosdrecht M."/>
            <person name="Chandran K."/>
        </authorList>
    </citation>
    <scope>NUCLEOTIDE SEQUENCE</scope>
    <source>
        <strain evidence="2">SBR_L</strain>
    </source>
</reference>
<dbReference type="PANTHER" id="PTHR35586:SF1">
    <property type="entry name" value="SLL1691 PROTEIN"/>
    <property type="match status" value="1"/>
</dbReference>
<dbReference type="EMBL" id="SPMX01000053">
    <property type="protein sequence ID" value="NMQ06721.1"/>
    <property type="molecule type" value="Genomic_DNA"/>
</dbReference>
<accession>A0ABX1TCQ7</accession>
<keyword evidence="3" id="KW-1185">Reference proteome</keyword>